<gene>
    <name evidence="1" type="ORF">LCGC14_1006230</name>
</gene>
<sequence>MRESVPICVLRFMELKPCINLEGRDACIERLSRMLKEEEEAV</sequence>
<dbReference type="EMBL" id="LAZR01003920">
    <property type="protein sequence ID" value="KKN13458.1"/>
    <property type="molecule type" value="Genomic_DNA"/>
</dbReference>
<proteinExistence type="predicted"/>
<accession>A0A0F9R7Q2</accession>
<dbReference type="AlphaFoldDB" id="A0A0F9R7Q2"/>
<organism evidence="1">
    <name type="scientific">marine sediment metagenome</name>
    <dbReference type="NCBI Taxonomy" id="412755"/>
    <lineage>
        <taxon>unclassified sequences</taxon>
        <taxon>metagenomes</taxon>
        <taxon>ecological metagenomes</taxon>
    </lineage>
</organism>
<reference evidence="1" key="1">
    <citation type="journal article" date="2015" name="Nature">
        <title>Complex archaea that bridge the gap between prokaryotes and eukaryotes.</title>
        <authorList>
            <person name="Spang A."/>
            <person name="Saw J.H."/>
            <person name="Jorgensen S.L."/>
            <person name="Zaremba-Niedzwiedzka K."/>
            <person name="Martijn J."/>
            <person name="Lind A.E."/>
            <person name="van Eijk R."/>
            <person name="Schleper C."/>
            <person name="Guy L."/>
            <person name="Ettema T.J."/>
        </authorList>
    </citation>
    <scope>NUCLEOTIDE SEQUENCE</scope>
</reference>
<comment type="caution">
    <text evidence="1">The sequence shown here is derived from an EMBL/GenBank/DDBJ whole genome shotgun (WGS) entry which is preliminary data.</text>
</comment>
<name>A0A0F9R7Q2_9ZZZZ</name>
<evidence type="ECO:0000313" key="1">
    <source>
        <dbReference type="EMBL" id="KKN13458.1"/>
    </source>
</evidence>
<protein>
    <submittedName>
        <fullName evidence="1">Uncharacterized protein</fullName>
    </submittedName>
</protein>